<reference evidence="3" key="1">
    <citation type="submission" date="2021-03" db="EMBL/GenBank/DDBJ databases">
        <authorList>
            <person name="Tagirdzhanova G."/>
        </authorList>
    </citation>
    <scope>NUCLEOTIDE SEQUENCE</scope>
</reference>
<accession>A0A8H3FS27</accession>
<dbReference type="PANTHER" id="PTHR43355:SF2">
    <property type="entry name" value="FLAVIN REDUCTASE (NADPH)"/>
    <property type="match status" value="1"/>
</dbReference>
<dbReference type="InterPro" id="IPR051606">
    <property type="entry name" value="Polyketide_Oxido-like"/>
</dbReference>
<organism evidence="3 4">
    <name type="scientific">Gomphillus americanus</name>
    <dbReference type="NCBI Taxonomy" id="1940652"/>
    <lineage>
        <taxon>Eukaryota</taxon>
        <taxon>Fungi</taxon>
        <taxon>Dikarya</taxon>
        <taxon>Ascomycota</taxon>
        <taxon>Pezizomycotina</taxon>
        <taxon>Lecanoromycetes</taxon>
        <taxon>OSLEUM clade</taxon>
        <taxon>Ostropomycetidae</taxon>
        <taxon>Ostropales</taxon>
        <taxon>Graphidaceae</taxon>
        <taxon>Gomphilloideae</taxon>
        <taxon>Gomphillus</taxon>
    </lineage>
</organism>
<evidence type="ECO:0000256" key="1">
    <source>
        <dbReference type="ARBA" id="ARBA00038376"/>
    </source>
</evidence>
<dbReference type="GO" id="GO:0004074">
    <property type="term" value="F:biliverdin reductase [NAD(P)H] activity"/>
    <property type="evidence" value="ECO:0007669"/>
    <property type="project" value="TreeGrafter"/>
</dbReference>
<evidence type="ECO:0000313" key="3">
    <source>
        <dbReference type="EMBL" id="CAF9926271.1"/>
    </source>
</evidence>
<keyword evidence="4" id="KW-1185">Reference proteome</keyword>
<comment type="similarity">
    <text evidence="1">Belongs to the avfA family.</text>
</comment>
<proteinExistence type="inferred from homology"/>
<dbReference type="OrthoDB" id="63935at2759"/>
<evidence type="ECO:0000313" key="4">
    <source>
        <dbReference type="Proteomes" id="UP000664169"/>
    </source>
</evidence>
<dbReference type="PANTHER" id="PTHR43355">
    <property type="entry name" value="FLAVIN REDUCTASE (NADPH)"/>
    <property type="match status" value="1"/>
</dbReference>
<dbReference type="Pfam" id="PF13460">
    <property type="entry name" value="NAD_binding_10"/>
    <property type="match status" value="1"/>
</dbReference>
<dbReference type="InterPro" id="IPR016040">
    <property type="entry name" value="NAD(P)-bd_dom"/>
</dbReference>
<feature type="domain" description="NAD(P)-binding" evidence="2">
    <location>
        <begin position="10"/>
        <end position="222"/>
    </location>
</feature>
<dbReference type="InterPro" id="IPR036291">
    <property type="entry name" value="NAD(P)-bd_dom_sf"/>
</dbReference>
<dbReference type="EMBL" id="CAJPDQ010000025">
    <property type="protein sequence ID" value="CAF9926271.1"/>
    <property type="molecule type" value="Genomic_DNA"/>
</dbReference>
<gene>
    <name evidence="3" type="ORF">GOMPHAMPRED_004091</name>
</gene>
<dbReference type="Proteomes" id="UP000664169">
    <property type="component" value="Unassembled WGS sequence"/>
</dbReference>
<comment type="caution">
    <text evidence="3">The sequence shown here is derived from an EMBL/GenBank/DDBJ whole genome shotgun (WGS) entry which is preliminary data.</text>
</comment>
<dbReference type="SUPFAM" id="SSF51735">
    <property type="entry name" value="NAD(P)-binding Rossmann-fold domains"/>
    <property type="match status" value="1"/>
</dbReference>
<dbReference type="Gene3D" id="3.40.50.720">
    <property type="entry name" value="NAD(P)-binding Rossmann-like Domain"/>
    <property type="match status" value="1"/>
</dbReference>
<evidence type="ECO:0000259" key="2">
    <source>
        <dbReference type="Pfam" id="PF13460"/>
    </source>
</evidence>
<protein>
    <recommendedName>
        <fullName evidence="2">NAD(P)-binding domain-containing protein</fullName>
    </recommendedName>
</protein>
<dbReference type="AlphaFoldDB" id="A0A8H3FS27"/>
<dbReference type="GO" id="GO:0042602">
    <property type="term" value="F:riboflavin reductase (NADPH) activity"/>
    <property type="evidence" value="ECO:0007669"/>
    <property type="project" value="TreeGrafter"/>
</dbReference>
<name>A0A8H3FS27_9LECA</name>
<sequence length="241" mass="26049">MATKTVAFLGASTGVGHAALTGTLAAGHNCIALCRRPSKLTDKLPQSEFPNLQVIEGNAHDGDAVGRLITAKNGRLVDQIVFTIGGAFDFWRFTIDDPEVCRNGMSTLLAAIDRARNSGSLGKPHILVCSTTGISKFGRDVPLLMVPLYHILLKVPHADKEIMESRLWDSGENFTIVRASLLTDGDSETPIRVGIEDPKTGRESSAIGYTISREDAGKWIANNVVLEPNSVYLNKIAMITY</sequence>